<keyword evidence="5" id="KW-1185">Reference proteome</keyword>
<feature type="region of interest" description="Disordered" evidence="1">
    <location>
        <begin position="199"/>
        <end position="221"/>
    </location>
</feature>
<organism evidence="4 5">
    <name type="scientific">Ligilactobacillus araffinosus DSM 20653</name>
    <dbReference type="NCBI Taxonomy" id="1423820"/>
    <lineage>
        <taxon>Bacteria</taxon>
        <taxon>Bacillati</taxon>
        <taxon>Bacillota</taxon>
        <taxon>Bacilli</taxon>
        <taxon>Lactobacillales</taxon>
        <taxon>Lactobacillaceae</taxon>
        <taxon>Ligilactobacillus</taxon>
    </lineage>
</organism>
<evidence type="ECO:0000313" key="5">
    <source>
        <dbReference type="Proteomes" id="UP000051291"/>
    </source>
</evidence>
<dbReference type="Proteomes" id="UP000051291">
    <property type="component" value="Unassembled WGS sequence"/>
</dbReference>
<dbReference type="EMBL" id="AYYZ01000009">
    <property type="protein sequence ID" value="KRM53047.1"/>
    <property type="molecule type" value="Genomic_DNA"/>
</dbReference>
<reference evidence="4 5" key="1">
    <citation type="journal article" date="2015" name="Genome Announc.">
        <title>Expanding the biotechnology potential of lactobacilli through comparative genomics of 213 strains and associated genera.</title>
        <authorList>
            <person name="Sun Z."/>
            <person name="Harris H.M."/>
            <person name="McCann A."/>
            <person name="Guo C."/>
            <person name="Argimon S."/>
            <person name="Zhang W."/>
            <person name="Yang X."/>
            <person name="Jeffery I.B."/>
            <person name="Cooney J.C."/>
            <person name="Kagawa T.F."/>
            <person name="Liu W."/>
            <person name="Song Y."/>
            <person name="Salvetti E."/>
            <person name="Wrobel A."/>
            <person name="Rasinkangas P."/>
            <person name="Parkhill J."/>
            <person name="Rea M.C."/>
            <person name="O'Sullivan O."/>
            <person name="Ritari J."/>
            <person name="Douillard F.P."/>
            <person name="Paul Ross R."/>
            <person name="Yang R."/>
            <person name="Briner A.E."/>
            <person name="Felis G.E."/>
            <person name="de Vos W.M."/>
            <person name="Barrangou R."/>
            <person name="Klaenhammer T.R."/>
            <person name="Caufield P.W."/>
            <person name="Cui Y."/>
            <person name="Zhang H."/>
            <person name="O'Toole P.W."/>
        </authorList>
    </citation>
    <scope>NUCLEOTIDE SEQUENCE [LARGE SCALE GENOMIC DNA]</scope>
    <source>
        <strain evidence="4 5">DSM 20653</strain>
    </source>
</reference>
<comment type="caution">
    <text evidence="4">The sequence shown here is derived from an EMBL/GenBank/DDBJ whole genome shotgun (WGS) entry which is preliminary data.</text>
</comment>
<dbReference type="InterPro" id="IPR053923">
    <property type="entry name" value="RepB_C"/>
</dbReference>
<evidence type="ECO:0000256" key="1">
    <source>
        <dbReference type="SAM" id="MobiDB-lite"/>
    </source>
</evidence>
<dbReference type="AlphaFoldDB" id="A0A0R1ZE48"/>
<gene>
    <name evidence="4" type="ORF">FC64_GL000099</name>
</gene>
<dbReference type="InterPro" id="IPR002631">
    <property type="entry name" value="Plasmid_rep_OBD"/>
</dbReference>
<feature type="domain" description="Plasmid replication protein origin binding" evidence="2">
    <location>
        <begin position="10"/>
        <end position="128"/>
    </location>
</feature>
<proteinExistence type="predicted"/>
<accession>A0A0R1ZE48</accession>
<sequence>MTNNNNKQDKKDKRVRNWTFIVYPESAKQDWRQKLDDLHIPWLESPLHDKDVNPDGTKKKSHWHILLKFGSKKSYRQVKNLTQENVGGTNPQKVHDLRGMIRYFIHIDNPEKYQYSRTELKEHCGFDIGKAFASSSMQRYDLIHEMIDFIRDNQIEEVSDLIAYAVDNRADDWFPLLADNSLKIVESFIRSIHFKKRDEREEQRMKEEKQKQLDKQYEHDQKVAERAVNAYKYQLKKKKNEQ</sequence>
<evidence type="ECO:0000259" key="3">
    <source>
        <dbReference type="Pfam" id="PF21861"/>
    </source>
</evidence>
<dbReference type="GO" id="GO:0003916">
    <property type="term" value="F:DNA topoisomerase activity"/>
    <property type="evidence" value="ECO:0007669"/>
    <property type="project" value="InterPro"/>
</dbReference>
<dbReference type="GO" id="GO:0003677">
    <property type="term" value="F:DNA binding"/>
    <property type="evidence" value="ECO:0007669"/>
    <property type="project" value="InterPro"/>
</dbReference>
<dbReference type="Pfam" id="PF01719">
    <property type="entry name" value="Rep_OBD"/>
    <property type="match status" value="1"/>
</dbReference>
<feature type="domain" description="Replication protein RepB C-terminal" evidence="3">
    <location>
        <begin position="138"/>
        <end position="191"/>
    </location>
</feature>
<dbReference type="Pfam" id="PF21861">
    <property type="entry name" value="RepB_C"/>
    <property type="match status" value="1"/>
</dbReference>
<evidence type="ECO:0000259" key="2">
    <source>
        <dbReference type="Pfam" id="PF01719"/>
    </source>
</evidence>
<dbReference type="Gene3D" id="3.40.1310.30">
    <property type="match status" value="1"/>
</dbReference>
<dbReference type="GO" id="GO:0006260">
    <property type="term" value="P:DNA replication"/>
    <property type="evidence" value="ECO:0007669"/>
    <property type="project" value="InterPro"/>
</dbReference>
<protein>
    <submittedName>
        <fullName evidence="4">Replication initiation protein</fullName>
    </submittedName>
</protein>
<dbReference type="GO" id="GO:0005727">
    <property type="term" value="C:extrachromosomal circular DNA"/>
    <property type="evidence" value="ECO:0007669"/>
    <property type="project" value="InterPro"/>
</dbReference>
<evidence type="ECO:0000313" key="4">
    <source>
        <dbReference type="EMBL" id="KRM53047.1"/>
    </source>
</evidence>
<dbReference type="PATRIC" id="fig|1423820.4.peg.102"/>
<name>A0A0R1ZE48_9LACO</name>
<dbReference type="RefSeq" id="WP_081035605.1">
    <property type="nucleotide sequence ID" value="NZ_AYYZ01000009.1"/>
</dbReference>
<dbReference type="STRING" id="1423820.FC64_GL000099"/>